<proteinExistence type="predicted"/>
<accession>A0A098DZP4</accession>
<accession>A0A0E0SK81</accession>
<keyword evidence="1" id="KW-1133">Transmembrane helix</keyword>
<reference evidence="2" key="1">
    <citation type="journal article" date="2007" name="Science">
        <title>The Fusarium graminearum genome reveals a link between localized polymorphism and pathogen specialization.</title>
        <authorList>
            <person name="Cuomo C.A."/>
            <person name="Gueldener U."/>
            <person name="Xu J.-R."/>
            <person name="Trail F."/>
            <person name="Turgeon B.G."/>
            <person name="Di Pietro A."/>
            <person name="Walton J.D."/>
            <person name="Ma L.-J."/>
            <person name="Baker S.E."/>
            <person name="Rep M."/>
            <person name="Adam G."/>
            <person name="Antoniw J."/>
            <person name="Baldwin T."/>
            <person name="Calvo S.E."/>
            <person name="Chang Y.-L."/>
            <person name="DeCaprio D."/>
            <person name="Gale L.R."/>
            <person name="Gnerre S."/>
            <person name="Goswami R.S."/>
            <person name="Hammond-Kosack K."/>
            <person name="Harris L.J."/>
            <person name="Hilburn K."/>
            <person name="Kennell J.C."/>
            <person name="Kroken S."/>
            <person name="Magnuson J.K."/>
            <person name="Mannhaupt G."/>
            <person name="Mauceli E.W."/>
            <person name="Mewes H.-W."/>
            <person name="Mitterbauer R."/>
            <person name="Muehlbauer G."/>
            <person name="Muensterkoetter M."/>
            <person name="Nelson D."/>
            <person name="O'Donnell K."/>
            <person name="Ouellet T."/>
            <person name="Qi W."/>
            <person name="Quesneville H."/>
            <person name="Roncero M.I.G."/>
            <person name="Seong K.-Y."/>
            <person name="Tetko I.V."/>
            <person name="Urban M."/>
            <person name="Waalwijk C."/>
            <person name="Ward T.J."/>
            <person name="Yao J."/>
            <person name="Birren B.W."/>
            <person name="Kistler H.C."/>
        </authorList>
    </citation>
    <scope>NUCLEOTIDE SEQUENCE [LARGE SCALE GENOMIC DNA]</scope>
    <source>
        <strain evidence="2">PH-1 / ATCC MYA-4620 / FGSC 9075 / NRRL 31084</strain>
    </source>
</reference>
<name>A0A098DZP4_GIBZE</name>
<keyword evidence="1" id="KW-0812">Transmembrane</keyword>
<feature type="transmembrane region" description="Helical" evidence="1">
    <location>
        <begin position="45"/>
        <end position="65"/>
    </location>
</feature>
<dbReference type="EMBL" id="HG970334">
    <property type="status" value="NOT_ANNOTATED_CDS"/>
    <property type="molecule type" value="Genomic_DNA"/>
</dbReference>
<evidence type="ECO:0000256" key="1">
    <source>
        <dbReference type="SAM" id="Phobius"/>
    </source>
</evidence>
<protein>
    <submittedName>
        <fullName evidence="2">Uncharacterized protein</fullName>
    </submittedName>
</protein>
<sequence>MASVTVFPLPLPIPISASLPGSIFVSVLSSIFIATSTPPVPTMAAFTIMIAVVASTAVSSSLPSFRTILTS</sequence>
<keyword evidence="1" id="KW-0472">Membrane</keyword>
<feature type="transmembrane region" description="Helical" evidence="1">
    <location>
        <begin position="12"/>
        <end position="33"/>
    </location>
</feature>
<evidence type="ECO:0000313" key="2">
    <source>
        <dbReference type="EnsemblFungi" id="CEF86844"/>
    </source>
</evidence>
<dbReference type="EnsemblFungi" id="CEF86844">
    <property type="protein sequence ID" value="CEF86844"/>
    <property type="gene ID" value="FGRRES_20290"/>
</dbReference>
<organism evidence="2">
    <name type="scientific">Gibberella zeae (strain ATCC MYA-4620 / CBS 123657 / FGSC 9075 / NRRL 31084 / PH-1)</name>
    <name type="common">Wheat head blight fungus</name>
    <name type="synonym">Fusarium graminearum</name>
    <dbReference type="NCBI Taxonomy" id="229533"/>
    <lineage>
        <taxon>Eukaryota</taxon>
        <taxon>Fungi</taxon>
        <taxon>Dikarya</taxon>
        <taxon>Ascomycota</taxon>
        <taxon>Pezizomycotina</taxon>
        <taxon>Sordariomycetes</taxon>
        <taxon>Hypocreomycetidae</taxon>
        <taxon>Hypocreales</taxon>
        <taxon>Nectriaceae</taxon>
        <taxon>Fusarium</taxon>
    </lineage>
</organism>
<reference evidence="2" key="2">
    <citation type="journal article" date="2010" name="Nature">
        <title>Comparative genomics reveals mobile pathogenicity chromosomes in Fusarium.</title>
        <authorList>
            <person name="Ma L.J."/>
            <person name="van der Does H.C."/>
            <person name="Borkovich K.A."/>
            <person name="Coleman J.J."/>
            <person name="Daboussi M.J."/>
            <person name="Di Pietro A."/>
            <person name="Dufresne M."/>
            <person name="Freitag M."/>
            <person name="Grabherr M."/>
            <person name="Henrissat B."/>
            <person name="Houterman P.M."/>
            <person name="Kang S."/>
            <person name="Shim W.B."/>
            <person name="Woloshuk C."/>
            <person name="Xie X."/>
            <person name="Xu J.R."/>
            <person name="Antoniw J."/>
            <person name="Baker S.E."/>
            <person name="Bluhm B.H."/>
            <person name="Breakspear A."/>
            <person name="Brown D.W."/>
            <person name="Butchko R.A."/>
            <person name="Chapman S."/>
            <person name="Coulson R."/>
            <person name="Coutinho P.M."/>
            <person name="Danchin E.G."/>
            <person name="Diener A."/>
            <person name="Gale L.R."/>
            <person name="Gardiner D.M."/>
            <person name="Goff S."/>
            <person name="Hammond-Kosack K.E."/>
            <person name="Hilburn K."/>
            <person name="Hua-Van A."/>
            <person name="Jonkers W."/>
            <person name="Kazan K."/>
            <person name="Kodira C.D."/>
            <person name="Koehrsen M."/>
            <person name="Kumar L."/>
            <person name="Lee Y.H."/>
            <person name="Li L."/>
            <person name="Manners J.M."/>
            <person name="Miranda-Saavedra D."/>
            <person name="Mukherjee M."/>
            <person name="Park G."/>
            <person name="Park J."/>
            <person name="Park S.Y."/>
            <person name="Proctor R.H."/>
            <person name="Regev A."/>
            <person name="Ruiz-Roldan M.C."/>
            <person name="Sain D."/>
            <person name="Sakthikumar S."/>
            <person name="Sykes S."/>
            <person name="Schwartz D.C."/>
            <person name="Turgeon B.G."/>
            <person name="Wapinski I."/>
            <person name="Yoder O."/>
            <person name="Young S."/>
            <person name="Zeng Q."/>
            <person name="Zhou S."/>
            <person name="Galagan J."/>
            <person name="Cuomo C.A."/>
            <person name="Kistler H.C."/>
            <person name="Rep M."/>
        </authorList>
    </citation>
    <scope>GENOME REANNOTATION</scope>
    <source>
        <strain evidence="2">PH-1 / ATCC MYA-4620 / FGSC 9075 / NRRL 31084</strain>
    </source>
</reference>
<reference evidence="2" key="3">
    <citation type="submission" date="2017-01" db="UniProtKB">
        <authorList>
            <consortium name="EnsemblFungi"/>
        </authorList>
    </citation>
    <scope>IDENTIFICATION</scope>
    <source>
        <strain evidence="2">PH-1 / ATCC MYA-4620 / FGSC 9075 / NRRL 31084</strain>
    </source>
</reference>
<dbReference type="AlphaFoldDB" id="A0A098DZP4"/>